<accession>A0A4S8L3U4</accession>
<dbReference type="AlphaFoldDB" id="A0A4S8L3U4"/>
<reference evidence="3 4" key="1">
    <citation type="journal article" date="2019" name="Nat. Ecol. Evol.">
        <title>Megaphylogeny resolves global patterns of mushroom evolution.</title>
        <authorList>
            <person name="Varga T."/>
            <person name="Krizsan K."/>
            <person name="Foldi C."/>
            <person name="Dima B."/>
            <person name="Sanchez-Garcia M."/>
            <person name="Sanchez-Ramirez S."/>
            <person name="Szollosi G.J."/>
            <person name="Szarkandi J.G."/>
            <person name="Papp V."/>
            <person name="Albert L."/>
            <person name="Andreopoulos W."/>
            <person name="Angelini C."/>
            <person name="Antonin V."/>
            <person name="Barry K.W."/>
            <person name="Bougher N.L."/>
            <person name="Buchanan P."/>
            <person name="Buyck B."/>
            <person name="Bense V."/>
            <person name="Catcheside P."/>
            <person name="Chovatia M."/>
            <person name="Cooper J."/>
            <person name="Damon W."/>
            <person name="Desjardin D."/>
            <person name="Finy P."/>
            <person name="Geml J."/>
            <person name="Haridas S."/>
            <person name="Hughes K."/>
            <person name="Justo A."/>
            <person name="Karasinski D."/>
            <person name="Kautmanova I."/>
            <person name="Kiss B."/>
            <person name="Kocsube S."/>
            <person name="Kotiranta H."/>
            <person name="LaButti K.M."/>
            <person name="Lechner B.E."/>
            <person name="Liimatainen K."/>
            <person name="Lipzen A."/>
            <person name="Lukacs Z."/>
            <person name="Mihaltcheva S."/>
            <person name="Morgado L.N."/>
            <person name="Niskanen T."/>
            <person name="Noordeloos M.E."/>
            <person name="Ohm R.A."/>
            <person name="Ortiz-Santana B."/>
            <person name="Ovrebo C."/>
            <person name="Racz N."/>
            <person name="Riley R."/>
            <person name="Savchenko A."/>
            <person name="Shiryaev A."/>
            <person name="Soop K."/>
            <person name="Spirin V."/>
            <person name="Szebenyi C."/>
            <person name="Tomsovsky M."/>
            <person name="Tulloss R.E."/>
            <person name="Uehling J."/>
            <person name="Grigoriev I.V."/>
            <person name="Vagvolgyi C."/>
            <person name="Papp T."/>
            <person name="Martin F.M."/>
            <person name="Miettinen O."/>
            <person name="Hibbett D.S."/>
            <person name="Nagy L.G."/>
        </authorList>
    </citation>
    <scope>NUCLEOTIDE SEQUENCE [LARGE SCALE GENOMIC DNA]</scope>
    <source>
        <strain evidence="3 4">CBS 962.96</strain>
    </source>
</reference>
<evidence type="ECO:0000313" key="4">
    <source>
        <dbReference type="Proteomes" id="UP000297245"/>
    </source>
</evidence>
<evidence type="ECO:0000256" key="1">
    <source>
        <dbReference type="SAM" id="MobiDB-lite"/>
    </source>
</evidence>
<protein>
    <submittedName>
        <fullName evidence="3">Uncharacterized protein</fullName>
    </submittedName>
</protein>
<dbReference type="EMBL" id="ML179696">
    <property type="protein sequence ID" value="THU82963.1"/>
    <property type="molecule type" value="Genomic_DNA"/>
</dbReference>
<name>A0A4S8L3U4_DENBC</name>
<gene>
    <name evidence="3" type="ORF">K435DRAFT_871800</name>
</gene>
<keyword evidence="4" id="KW-1185">Reference proteome</keyword>
<proteinExistence type="predicted"/>
<dbReference type="Proteomes" id="UP000297245">
    <property type="component" value="Unassembled WGS sequence"/>
</dbReference>
<feature type="chain" id="PRO_5020230526" evidence="2">
    <location>
        <begin position="20"/>
        <end position="258"/>
    </location>
</feature>
<evidence type="ECO:0000313" key="3">
    <source>
        <dbReference type="EMBL" id="THU82963.1"/>
    </source>
</evidence>
<feature type="compositionally biased region" description="Basic residues" evidence="1">
    <location>
        <begin position="246"/>
        <end position="258"/>
    </location>
</feature>
<feature type="signal peptide" evidence="2">
    <location>
        <begin position="1"/>
        <end position="19"/>
    </location>
</feature>
<dbReference type="OrthoDB" id="3061930at2759"/>
<evidence type="ECO:0000256" key="2">
    <source>
        <dbReference type="SAM" id="SignalP"/>
    </source>
</evidence>
<feature type="region of interest" description="Disordered" evidence="1">
    <location>
        <begin position="161"/>
        <end position="258"/>
    </location>
</feature>
<keyword evidence="2" id="KW-0732">Signal</keyword>
<feature type="compositionally biased region" description="Low complexity" evidence="1">
    <location>
        <begin position="188"/>
        <end position="228"/>
    </location>
</feature>
<sequence length="258" mass="28085">MNLGFITTIFLSSLNFVFAGPLDRRAADLQLVLRETKKNTVNWHFALLIQPPTSGMAIESLIDTDNKCMSLSTDRNVQVNEGQIAIRVPLLAAEGEKTNEELRAAVIRESKNLPHASNEEVLSGDFNNCFDFTTELARRLGVKGYLSQADVERFKEYHDKHSAEVKAKTDQATIGHCSKRDGSDPTCNLSTSPNSNSLALNSSDTPGTATTSTKTLSPTFPTKTTASAKKPKSTVKHSGTAFLHQTKSKATKSKPTKA</sequence>
<organism evidence="3 4">
    <name type="scientific">Dendrothele bispora (strain CBS 962.96)</name>
    <dbReference type="NCBI Taxonomy" id="1314807"/>
    <lineage>
        <taxon>Eukaryota</taxon>
        <taxon>Fungi</taxon>
        <taxon>Dikarya</taxon>
        <taxon>Basidiomycota</taxon>
        <taxon>Agaricomycotina</taxon>
        <taxon>Agaricomycetes</taxon>
        <taxon>Agaricomycetidae</taxon>
        <taxon>Agaricales</taxon>
        <taxon>Agaricales incertae sedis</taxon>
        <taxon>Dendrothele</taxon>
    </lineage>
</organism>